<keyword evidence="2" id="KW-1185">Reference proteome</keyword>
<evidence type="ECO:0000313" key="1">
    <source>
        <dbReference type="EMBL" id="OKL46712.1"/>
    </source>
</evidence>
<proteinExistence type="predicted"/>
<dbReference type="GO" id="GO:0032259">
    <property type="term" value="P:methylation"/>
    <property type="evidence" value="ECO:0007669"/>
    <property type="project" value="UniProtKB-KW"/>
</dbReference>
<name>A0A1Q5PKH3_9ACTO</name>
<dbReference type="CDD" id="cd02440">
    <property type="entry name" value="AdoMet_MTases"/>
    <property type="match status" value="1"/>
</dbReference>
<dbReference type="AlphaFoldDB" id="A0A1Q5PKH3"/>
<accession>A0A1Q5PKH3</accession>
<keyword evidence="1" id="KW-0808">Transferase</keyword>
<organism evidence="1 2">
    <name type="scientific">Boudabousia marimammalium</name>
    <dbReference type="NCBI Taxonomy" id="156892"/>
    <lineage>
        <taxon>Bacteria</taxon>
        <taxon>Bacillati</taxon>
        <taxon>Actinomycetota</taxon>
        <taxon>Actinomycetes</taxon>
        <taxon>Actinomycetales</taxon>
        <taxon>Actinomycetaceae</taxon>
        <taxon>Boudabousia</taxon>
    </lineage>
</organism>
<comment type="caution">
    <text evidence="1">The sequence shown here is derived from an EMBL/GenBank/DDBJ whole genome shotgun (WGS) entry which is preliminary data.</text>
</comment>
<sequence>MSEPRRDLRPGPEEHRLQGHWLLAKMGKRVLRPGGIEMTQRLLSAAAPSTTDRIVEFGPGVGRTAEHLLAVNPVSYTAVDPNPEGAPALAEVMAPYPQAQKVTADAAETGLEDGCADLVVGEAMLTMQSPAGKAAIVAEAARILAPGGRYLVHELGFHPDNLPAEVVKEVQKGLSRSIKVGARPLTEQEWRKLLESAGLEVEFVWTNAMALLEPKRMIQDEGLGGFLKFVKNMVTNPAGRKRVLGMRKVFRANREYLNAIGLVARKL</sequence>
<dbReference type="STRING" id="156892.BM477_07110"/>
<keyword evidence="1" id="KW-0489">Methyltransferase</keyword>
<dbReference type="PANTHER" id="PTHR45036:SF1">
    <property type="entry name" value="METHYLTRANSFERASE LIKE 7A"/>
    <property type="match status" value="1"/>
</dbReference>
<dbReference type="EMBL" id="MPDM01000008">
    <property type="protein sequence ID" value="OKL46712.1"/>
    <property type="molecule type" value="Genomic_DNA"/>
</dbReference>
<dbReference type="PANTHER" id="PTHR45036">
    <property type="entry name" value="METHYLTRANSFERASE LIKE 7B"/>
    <property type="match status" value="1"/>
</dbReference>
<evidence type="ECO:0000313" key="2">
    <source>
        <dbReference type="Proteomes" id="UP000186465"/>
    </source>
</evidence>
<dbReference type="Proteomes" id="UP000186465">
    <property type="component" value="Unassembled WGS sequence"/>
</dbReference>
<dbReference type="InterPro" id="IPR052356">
    <property type="entry name" value="Thiol_S-MT"/>
</dbReference>
<gene>
    <name evidence="1" type="ORF">BM477_07110</name>
</gene>
<dbReference type="GO" id="GO:0008168">
    <property type="term" value="F:methyltransferase activity"/>
    <property type="evidence" value="ECO:0007669"/>
    <property type="project" value="UniProtKB-KW"/>
</dbReference>
<dbReference type="OrthoDB" id="9805171at2"/>
<dbReference type="Gene3D" id="3.40.50.150">
    <property type="entry name" value="Vaccinia Virus protein VP39"/>
    <property type="match status" value="1"/>
</dbReference>
<dbReference type="Pfam" id="PF13489">
    <property type="entry name" value="Methyltransf_23"/>
    <property type="match status" value="1"/>
</dbReference>
<reference evidence="2" key="1">
    <citation type="submission" date="2016-11" db="EMBL/GenBank/DDBJ databases">
        <title>Actinomyces gypaetusis sp. nov. isolated from Gypaetus barbatus in Qinghai Tibet Plateau China.</title>
        <authorList>
            <person name="Meng X."/>
        </authorList>
    </citation>
    <scope>NUCLEOTIDE SEQUENCE [LARGE SCALE GENOMIC DNA]</scope>
    <source>
        <strain evidence="2">DSM 15383</strain>
    </source>
</reference>
<dbReference type="RefSeq" id="WP_075361999.1">
    <property type="nucleotide sequence ID" value="NZ_MPDM01000008.1"/>
</dbReference>
<dbReference type="InterPro" id="IPR029063">
    <property type="entry name" value="SAM-dependent_MTases_sf"/>
</dbReference>
<dbReference type="SUPFAM" id="SSF53335">
    <property type="entry name" value="S-adenosyl-L-methionine-dependent methyltransferases"/>
    <property type="match status" value="1"/>
</dbReference>
<protein>
    <submittedName>
        <fullName evidence="1">SAM-dependent methyltransferase</fullName>
    </submittedName>
</protein>